<dbReference type="KEGG" id="pfla:Pflav_022110"/>
<protein>
    <recommendedName>
        <fullName evidence="2">GH15-like domain-containing protein</fullName>
    </recommendedName>
</protein>
<sequence>MRFGNGAADQHQLDGYGWVIDAAWVLVQAGRRLYGETWRTMRAFADLVAQRWSEPDAGIWEIRGGPAQLVHSKLMAWLALDRALQIADTHRVRPAQRTRWTVARDAIAAEVRERGFDPAKASYTRDYGSTELDAALLLLPVIGLDDPDSPRVHGTIAAIRDELSAGGPLLFRYPPGRDGLPGPRAPSCRAPSGWYRPSPAPDGWTRRWRCSRSCSTAPAHSASTPRRWTRPRACTSATTRRPSPTPPSSRPP</sequence>
<dbReference type="GO" id="GO:0005975">
    <property type="term" value="P:carbohydrate metabolic process"/>
    <property type="evidence" value="ECO:0007669"/>
    <property type="project" value="InterPro"/>
</dbReference>
<dbReference type="InterPro" id="IPR008928">
    <property type="entry name" value="6-hairpin_glycosidase_sf"/>
</dbReference>
<proteinExistence type="predicted"/>
<keyword evidence="4" id="KW-1185">Reference proteome</keyword>
<dbReference type="Gene3D" id="1.50.10.10">
    <property type="match status" value="1"/>
</dbReference>
<dbReference type="Proteomes" id="UP000502508">
    <property type="component" value="Chromosome"/>
</dbReference>
<accession>A0A6F8XPY0</accession>
<dbReference type="EMBL" id="AP022870">
    <property type="protein sequence ID" value="BCB75801.1"/>
    <property type="molecule type" value="Genomic_DNA"/>
</dbReference>
<dbReference type="PANTHER" id="PTHR31616">
    <property type="entry name" value="TREHALASE"/>
    <property type="match status" value="1"/>
</dbReference>
<evidence type="ECO:0000256" key="1">
    <source>
        <dbReference type="SAM" id="MobiDB-lite"/>
    </source>
</evidence>
<gene>
    <name evidence="3" type="ORF">Pflav_022110</name>
</gene>
<dbReference type="GO" id="GO:0004553">
    <property type="term" value="F:hydrolase activity, hydrolyzing O-glycosyl compounds"/>
    <property type="evidence" value="ECO:0007669"/>
    <property type="project" value="UniProtKB-ARBA"/>
</dbReference>
<dbReference type="AlphaFoldDB" id="A0A6F8XPY0"/>
<evidence type="ECO:0000259" key="2">
    <source>
        <dbReference type="Pfam" id="PF00723"/>
    </source>
</evidence>
<dbReference type="InterPro" id="IPR012341">
    <property type="entry name" value="6hp_glycosidase-like_sf"/>
</dbReference>
<reference evidence="3 4" key="2">
    <citation type="submission" date="2020-03" db="EMBL/GenBank/DDBJ databases">
        <authorList>
            <person name="Ichikawa N."/>
            <person name="Kimura A."/>
            <person name="Kitahashi Y."/>
            <person name="Uohara A."/>
        </authorList>
    </citation>
    <scope>NUCLEOTIDE SEQUENCE [LARGE SCALE GENOMIC DNA]</scope>
    <source>
        <strain evidence="3 4">NBRC 107702</strain>
    </source>
</reference>
<evidence type="ECO:0000313" key="4">
    <source>
        <dbReference type="Proteomes" id="UP000502508"/>
    </source>
</evidence>
<feature type="domain" description="GH15-like" evidence="2">
    <location>
        <begin position="2"/>
        <end position="174"/>
    </location>
</feature>
<dbReference type="SUPFAM" id="SSF48208">
    <property type="entry name" value="Six-hairpin glycosidases"/>
    <property type="match status" value="1"/>
</dbReference>
<dbReference type="Pfam" id="PF00723">
    <property type="entry name" value="Glyco_hydro_15"/>
    <property type="match status" value="1"/>
</dbReference>
<feature type="region of interest" description="Disordered" evidence="1">
    <location>
        <begin position="174"/>
        <end position="252"/>
    </location>
</feature>
<dbReference type="PANTHER" id="PTHR31616:SF0">
    <property type="entry name" value="GLUCAN 1,4-ALPHA-GLUCOSIDASE"/>
    <property type="match status" value="1"/>
</dbReference>
<reference evidence="3 4" key="1">
    <citation type="submission" date="2020-03" db="EMBL/GenBank/DDBJ databases">
        <title>Whole genome shotgun sequence of Phytohabitans flavus NBRC 107702.</title>
        <authorList>
            <person name="Komaki H."/>
            <person name="Tamura T."/>
        </authorList>
    </citation>
    <scope>NUCLEOTIDE SEQUENCE [LARGE SCALE GENOMIC DNA]</scope>
    <source>
        <strain evidence="3 4">NBRC 107702</strain>
    </source>
</reference>
<dbReference type="InterPro" id="IPR011613">
    <property type="entry name" value="GH15-like"/>
</dbReference>
<evidence type="ECO:0000313" key="3">
    <source>
        <dbReference type="EMBL" id="BCB75801.1"/>
    </source>
</evidence>
<name>A0A6F8XPY0_9ACTN</name>
<feature type="compositionally biased region" description="Pro residues" evidence="1">
    <location>
        <begin position="243"/>
        <end position="252"/>
    </location>
</feature>
<organism evidence="3 4">
    <name type="scientific">Phytohabitans flavus</name>
    <dbReference type="NCBI Taxonomy" id="1076124"/>
    <lineage>
        <taxon>Bacteria</taxon>
        <taxon>Bacillati</taxon>
        <taxon>Actinomycetota</taxon>
        <taxon>Actinomycetes</taxon>
        <taxon>Micromonosporales</taxon>
        <taxon>Micromonosporaceae</taxon>
    </lineage>
</organism>